<organism evidence="1 2">
    <name type="scientific">Galliscardovia ingluviei</name>
    <dbReference type="NCBI Taxonomy" id="1769422"/>
    <lineage>
        <taxon>Bacteria</taxon>
        <taxon>Bacillati</taxon>
        <taxon>Actinomycetota</taxon>
        <taxon>Actinomycetes</taxon>
        <taxon>Bifidobacteriales</taxon>
        <taxon>Bifidobacteriaceae</taxon>
        <taxon>Galliscardovia</taxon>
    </lineage>
</organism>
<comment type="caution">
    <text evidence="1">The sequence shown here is derived from an EMBL/GenBank/DDBJ whole genome shotgun (WGS) entry which is preliminary data.</text>
</comment>
<reference evidence="1" key="1">
    <citation type="journal article" date="2014" name="Int. J. Syst. Evol. Microbiol.">
        <title>Complete genome sequence of Corynebacterium casei LMG S-19264T (=DSM 44701T), isolated from a smear-ripened cheese.</title>
        <authorList>
            <consortium name="US DOE Joint Genome Institute (JGI-PGF)"/>
            <person name="Walter F."/>
            <person name="Albersmeier A."/>
            <person name="Kalinowski J."/>
            <person name="Ruckert C."/>
        </authorList>
    </citation>
    <scope>NUCLEOTIDE SEQUENCE</scope>
    <source>
        <strain evidence="1">CCM 8606</strain>
    </source>
</reference>
<dbReference type="AlphaFoldDB" id="A0A8J3AH22"/>
<proteinExistence type="predicted"/>
<evidence type="ECO:0000313" key="1">
    <source>
        <dbReference type="EMBL" id="GGI13664.1"/>
    </source>
</evidence>
<dbReference type="EMBL" id="BMDH01000001">
    <property type="protein sequence ID" value="GGI13664.1"/>
    <property type="molecule type" value="Genomic_DNA"/>
</dbReference>
<accession>A0A8J3AH22</accession>
<dbReference type="Proteomes" id="UP000619536">
    <property type="component" value="Unassembled WGS sequence"/>
</dbReference>
<sequence>MVYEESYTAATIDAREPRQATAPNTSVNMAYHKYACTTYRSICRSLCDGMARTLAINDYDGAKLLSHCFDTYCKSTQAATDTIHARAICTWTINRSIVPKHNCTITKRKLWFHR</sequence>
<reference evidence="1" key="2">
    <citation type="submission" date="2020-09" db="EMBL/GenBank/DDBJ databases">
        <authorList>
            <person name="Sun Q."/>
            <person name="Sedlacek I."/>
        </authorList>
    </citation>
    <scope>NUCLEOTIDE SEQUENCE</scope>
    <source>
        <strain evidence="1">CCM 8606</strain>
    </source>
</reference>
<gene>
    <name evidence="1" type="ORF">GCM10007377_07090</name>
</gene>
<name>A0A8J3AH22_9BIFI</name>
<evidence type="ECO:0000313" key="2">
    <source>
        <dbReference type="Proteomes" id="UP000619536"/>
    </source>
</evidence>
<protein>
    <submittedName>
        <fullName evidence="1">Uncharacterized protein</fullName>
    </submittedName>
</protein>
<keyword evidence="2" id="KW-1185">Reference proteome</keyword>